<keyword evidence="6 7" id="KW-0472">Membrane</keyword>
<dbReference type="OrthoDB" id="6500128at2759"/>
<sequence>MLALEVTWTNAKLGRTMLQSFFSKYTSIIGAKKTEIFHPSIRKKQDLMADRETLLTESGCNGETESADWLVNLQGYDKKSQEFEYKEWKHLIPFRTIPKYEAQWKNMHMSFCTSPDKRAPSVFGLIMKVIQTRLILATICCILFNSVAVLRSVSKYNLSIYFLQKMIILIESPEDNLGMQIVYLLLIAGCSIARTILYSLCALIVSFAAARARAGVLSLVFKKILKQHNHNATGGQLVNLCANDGQRIFDCILFSVYVFGSVPVVGVAVYSVYLLGIWGIWELLFTLALLLSRYQHVSTGINFYL</sequence>
<evidence type="ECO:0000256" key="4">
    <source>
        <dbReference type="ARBA" id="ARBA00022840"/>
    </source>
</evidence>
<dbReference type="PANTHER" id="PTHR24223:SF447">
    <property type="entry name" value="MULTIDRUG RESISTANCE-ASSOCIATED PROTEIN 5"/>
    <property type="match status" value="1"/>
</dbReference>
<reference evidence="9" key="1">
    <citation type="submission" date="2020-06" db="EMBL/GenBank/DDBJ databases">
        <title>Draft genome of Bugula neritina, a colonial animal packing powerful symbionts and potential medicines.</title>
        <authorList>
            <person name="Rayko M."/>
        </authorList>
    </citation>
    <scope>NUCLEOTIDE SEQUENCE [LARGE SCALE GENOMIC DNA]</scope>
    <source>
        <strain evidence="9">Kwan_BN1</strain>
    </source>
</reference>
<gene>
    <name evidence="9" type="ORF">EB796_000239</name>
</gene>
<keyword evidence="10" id="KW-1185">Reference proteome</keyword>
<evidence type="ECO:0000313" key="10">
    <source>
        <dbReference type="Proteomes" id="UP000593567"/>
    </source>
</evidence>
<evidence type="ECO:0000313" key="9">
    <source>
        <dbReference type="EMBL" id="KAF6041457.1"/>
    </source>
</evidence>
<dbReference type="GO" id="GO:0016020">
    <property type="term" value="C:membrane"/>
    <property type="evidence" value="ECO:0007669"/>
    <property type="project" value="InterPro"/>
</dbReference>
<dbReference type="PANTHER" id="PTHR24223">
    <property type="entry name" value="ATP-BINDING CASSETTE SUB-FAMILY C"/>
    <property type="match status" value="1"/>
</dbReference>
<keyword evidence="4" id="KW-0067">ATP-binding</keyword>
<feature type="transmembrane region" description="Helical" evidence="7">
    <location>
        <begin position="134"/>
        <end position="153"/>
    </location>
</feature>
<evidence type="ECO:0000259" key="8">
    <source>
        <dbReference type="PROSITE" id="PS50929"/>
    </source>
</evidence>
<accession>A0A7J7KTF8</accession>
<dbReference type="GO" id="GO:0005524">
    <property type="term" value="F:ATP binding"/>
    <property type="evidence" value="ECO:0007669"/>
    <property type="project" value="UniProtKB-KW"/>
</dbReference>
<organism evidence="9 10">
    <name type="scientific">Bugula neritina</name>
    <name type="common">Brown bryozoan</name>
    <name type="synonym">Sertularia neritina</name>
    <dbReference type="NCBI Taxonomy" id="10212"/>
    <lineage>
        <taxon>Eukaryota</taxon>
        <taxon>Metazoa</taxon>
        <taxon>Spiralia</taxon>
        <taxon>Lophotrochozoa</taxon>
        <taxon>Bryozoa</taxon>
        <taxon>Gymnolaemata</taxon>
        <taxon>Cheilostomatida</taxon>
        <taxon>Flustrina</taxon>
        <taxon>Buguloidea</taxon>
        <taxon>Bugulidae</taxon>
        <taxon>Bugula</taxon>
    </lineage>
</organism>
<evidence type="ECO:0000256" key="2">
    <source>
        <dbReference type="ARBA" id="ARBA00022692"/>
    </source>
</evidence>
<evidence type="ECO:0000256" key="6">
    <source>
        <dbReference type="ARBA" id="ARBA00023136"/>
    </source>
</evidence>
<dbReference type="Proteomes" id="UP000593567">
    <property type="component" value="Unassembled WGS sequence"/>
</dbReference>
<feature type="domain" description="ABC transmembrane type-1" evidence="8">
    <location>
        <begin position="158"/>
        <end position="291"/>
    </location>
</feature>
<dbReference type="EMBL" id="VXIV02000043">
    <property type="protein sequence ID" value="KAF6041457.1"/>
    <property type="molecule type" value="Genomic_DNA"/>
</dbReference>
<keyword evidence="5 7" id="KW-1133">Transmembrane helix</keyword>
<dbReference type="AlphaFoldDB" id="A0A7J7KTF8"/>
<dbReference type="PROSITE" id="PS50929">
    <property type="entry name" value="ABC_TM1F"/>
    <property type="match status" value="1"/>
</dbReference>
<evidence type="ECO:0000256" key="1">
    <source>
        <dbReference type="ARBA" id="ARBA00022448"/>
    </source>
</evidence>
<dbReference type="Gene3D" id="1.20.1560.10">
    <property type="entry name" value="ABC transporter type 1, transmembrane domain"/>
    <property type="match status" value="1"/>
</dbReference>
<dbReference type="InterPro" id="IPR050173">
    <property type="entry name" value="ABC_transporter_C-like"/>
</dbReference>
<evidence type="ECO:0000256" key="3">
    <source>
        <dbReference type="ARBA" id="ARBA00022741"/>
    </source>
</evidence>
<evidence type="ECO:0000256" key="7">
    <source>
        <dbReference type="SAM" id="Phobius"/>
    </source>
</evidence>
<feature type="transmembrane region" description="Helical" evidence="7">
    <location>
        <begin position="248"/>
        <end position="266"/>
    </location>
</feature>
<dbReference type="InterPro" id="IPR011527">
    <property type="entry name" value="ABC1_TM_dom"/>
</dbReference>
<proteinExistence type="predicted"/>
<dbReference type="SUPFAM" id="SSF90123">
    <property type="entry name" value="ABC transporter transmembrane region"/>
    <property type="match status" value="1"/>
</dbReference>
<feature type="transmembrane region" description="Helical" evidence="7">
    <location>
        <begin position="272"/>
        <end position="291"/>
    </location>
</feature>
<dbReference type="InterPro" id="IPR036640">
    <property type="entry name" value="ABC1_TM_sf"/>
</dbReference>
<keyword evidence="3" id="KW-0547">Nucleotide-binding</keyword>
<dbReference type="GO" id="GO:0140359">
    <property type="term" value="F:ABC-type transporter activity"/>
    <property type="evidence" value="ECO:0007669"/>
    <property type="project" value="InterPro"/>
</dbReference>
<evidence type="ECO:0000256" key="5">
    <source>
        <dbReference type="ARBA" id="ARBA00022989"/>
    </source>
</evidence>
<keyword evidence="1" id="KW-0813">Transport</keyword>
<keyword evidence="2 7" id="KW-0812">Transmembrane</keyword>
<protein>
    <recommendedName>
        <fullName evidence="8">ABC transmembrane type-1 domain-containing protein</fullName>
    </recommendedName>
</protein>
<comment type="caution">
    <text evidence="9">The sequence shown here is derived from an EMBL/GenBank/DDBJ whole genome shotgun (WGS) entry which is preliminary data.</text>
</comment>
<feature type="transmembrane region" description="Helical" evidence="7">
    <location>
        <begin position="181"/>
        <end position="209"/>
    </location>
</feature>
<name>A0A7J7KTF8_BUGNE</name>